<dbReference type="EMBL" id="BLAN01000055">
    <property type="protein sequence ID" value="GET08150.1"/>
    <property type="molecule type" value="Genomic_DNA"/>
</dbReference>
<proteinExistence type="predicted"/>
<dbReference type="RefSeq" id="WP_172585843.1">
    <property type="nucleotide sequence ID" value="NZ_BLAN01000055.1"/>
</dbReference>
<dbReference type="SMART" id="SM00382">
    <property type="entry name" value="AAA"/>
    <property type="match status" value="1"/>
</dbReference>
<dbReference type="GO" id="GO:0005524">
    <property type="term" value="F:ATP binding"/>
    <property type="evidence" value="ECO:0007669"/>
    <property type="project" value="UniProtKB-KW"/>
</dbReference>
<sequence length="260" mass="28736">MVKEKILNARNVTKRFGGLVAVNNVSLYVARNELVALIGPNGAGKTTMFNLLTGISPATSGTITLKKDGHSVDISHMKTYKIAQKGISRTFQNIRIFPRMTVRENILISLTNQYREGIVATICHTPRFYRHEQKMLAKVNQLLADFDLDLVADSLAGSLPYGQQRRLEIVRALATKPKLLCLDEPAAGMNPEETAALTQLIHRLQADYKVAILLIEHDMSLVMDLAERIYVLNQGEVLATGTPAEIKRNPDVIAAYLGGE</sequence>
<comment type="caution">
    <text evidence="5">The sequence shown here is derived from an EMBL/GenBank/DDBJ whole genome shotgun (WGS) entry which is preliminary data.</text>
</comment>
<evidence type="ECO:0000256" key="3">
    <source>
        <dbReference type="ARBA" id="ARBA00022840"/>
    </source>
</evidence>
<dbReference type="GO" id="GO:0016887">
    <property type="term" value="F:ATP hydrolysis activity"/>
    <property type="evidence" value="ECO:0007669"/>
    <property type="project" value="InterPro"/>
</dbReference>
<dbReference type="FunFam" id="3.40.50.300:FF:000421">
    <property type="entry name" value="Branched-chain amino acid ABC transporter ATP-binding protein"/>
    <property type="match status" value="1"/>
</dbReference>
<protein>
    <submittedName>
        <fullName evidence="5">Branched-chain amino acid ABC transporter ATP-binding protein</fullName>
    </submittedName>
</protein>
<dbReference type="Pfam" id="PF12399">
    <property type="entry name" value="BCA_ABC_TP_C"/>
    <property type="match status" value="1"/>
</dbReference>
<accession>A0A6F9XSM3</accession>
<dbReference type="SUPFAM" id="SSF52540">
    <property type="entry name" value="P-loop containing nucleoside triphosphate hydrolases"/>
    <property type="match status" value="1"/>
</dbReference>
<dbReference type="InterPro" id="IPR032823">
    <property type="entry name" value="BCA_ABC_TP_C"/>
</dbReference>
<feature type="domain" description="ABC transporter" evidence="4">
    <location>
        <begin position="7"/>
        <end position="259"/>
    </location>
</feature>
<evidence type="ECO:0000313" key="5">
    <source>
        <dbReference type="EMBL" id="GET08150.1"/>
    </source>
</evidence>
<evidence type="ECO:0000256" key="2">
    <source>
        <dbReference type="ARBA" id="ARBA00022741"/>
    </source>
</evidence>
<dbReference type="PANTHER" id="PTHR45772">
    <property type="entry name" value="CONSERVED COMPONENT OF ABC TRANSPORTER FOR NATURAL AMINO ACIDS-RELATED"/>
    <property type="match status" value="1"/>
</dbReference>
<dbReference type="GO" id="GO:0005886">
    <property type="term" value="C:plasma membrane"/>
    <property type="evidence" value="ECO:0007669"/>
    <property type="project" value="TreeGrafter"/>
</dbReference>
<dbReference type="CDD" id="cd03219">
    <property type="entry name" value="ABC_Mj1267_LivG_branched"/>
    <property type="match status" value="1"/>
</dbReference>
<dbReference type="GO" id="GO:0015192">
    <property type="term" value="F:L-phenylalanine transmembrane transporter activity"/>
    <property type="evidence" value="ECO:0007669"/>
    <property type="project" value="TreeGrafter"/>
</dbReference>
<dbReference type="InterPro" id="IPR027417">
    <property type="entry name" value="P-loop_NTPase"/>
</dbReference>
<dbReference type="PANTHER" id="PTHR45772:SF7">
    <property type="entry name" value="AMINO ACID ABC TRANSPORTER ATP-BINDING PROTEIN"/>
    <property type="match status" value="1"/>
</dbReference>
<reference evidence="5" key="1">
    <citation type="submission" date="2019-10" db="EMBL/GenBank/DDBJ databases">
        <title>Lactobacillus agilis SY111 Whole Genome Sequencing Project.</title>
        <authorList>
            <person name="Suzuki S."/>
            <person name="Endo A."/>
            <person name="Maeno S."/>
            <person name="Shiwa Y."/>
            <person name="Matsutani M."/>
            <person name="Kajikawa A."/>
        </authorList>
    </citation>
    <scope>NUCLEOTIDE SEQUENCE</scope>
    <source>
        <strain evidence="5">SY111</strain>
    </source>
</reference>
<dbReference type="GO" id="GO:0015808">
    <property type="term" value="P:L-alanine transport"/>
    <property type="evidence" value="ECO:0007669"/>
    <property type="project" value="TreeGrafter"/>
</dbReference>
<dbReference type="GO" id="GO:0005304">
    <property type="term" value="F:L-valine transmembrane transporter activity"/>
    <property type="evidence" value="ECO:0007669"/>
    <property type="project" value="TreeGrafter"/>
</dbReference>
<evidence type="ECO:0000259" key="4">
    <source>
        <dbReference type="PROSITE" id="PS50893"/>
    </source>
</evidence>
<keyword evidence="1" id="KW-0813">Transport</keyword>
<dbReference type="GO" id="GO:0015188">
    <property type="term" value="F:L-isoleucine transmembrane transporter activity"/>
    <property type="evidence" value="ECO:0007669"/>
    <property type="project" value="TreeGrafter"/>
</dbReference>
<dbReference type="GO" id="GO:1903805">
    <property type="term" value="P:L-valine import across plasma membrane"/>
    <property type="evidence" value="ECO:0007669"/>
    <property type="project" value="TreeGrafter"/>
</dbReference>
<dbReference type="InterPro" id="IPR051120">
    <property type="entry name" value="ABC_AA/LPS_Transport"/>
</dbReference>
<dbReference type="Gene3D" id="3.40.50.300">
    <property type="entry name" value="P-loop containing nucleotide triphosphate hydrolases"/>
    <property type="match status" value="1"/>
</dbReference>
<dbReference type="InterPro" id="IPR003593">
    <property type="entry name" value="AAA+_ATPase"/>
</dbReference>
<evidence type="ECO:0000256" key="1">
    <source>
        <dbReference type="ARBA" id="ARBA00022448"/>
    </source>
</evidence>
<gene>
    <name evidence="5" type="primary">livG</name>
    <name evidence="5" type="ORF">SY111_07740</name>
</gene>
<keyword evidence="2" id="KW-0547">Nucleotide-binding</keyword>
<organism evidence="5">
    <name type="scientific">Ligilactobacillus agilis</name>
    <dbReference type="NCBI Taxonomy" id="1601"/>
    <lineage>
        <taxon>Bacteria</taxon>
        <taxon>Bacillati</taxon>
        <taxon>Bacillota</taxon>
        <taxon>Bacilli</taxon>
        <taxon>Lactobacillales</taxon>
        <taxon>Lactobacillaceae</taxon>
        <taxon>Ligilactobacillus</taxon>
    </lineage>
</organism>
<dbReference type="GO" id="GO:0042941">
    <property type="term" value="P:D-alanine transmembrane transport"/>
    <property type="evidence" value="ECO:0007669"/>
    <property type="project" value="TreeGrafter"/>
</dbReference>
<keyword evidence="3 5" id="KW-0067">ATP-binding</keyword>
<dbReference type="Pfam" id="PF00005">
    <property type="entry name" value="ABC_tran"/>
    <property type="match status" value="1"/>
</dbReference>
<dbReference type="AlphaFoldDB" id="A0A6F9XSM3"/>
<dbReference type="InterPro" id="IPR003439">
    <property type="entry name" value="ABC_transporter-like_ATP-bd"/>
</dbReference>
<dbReference type="PROSITE" id="PS50893">
    <property type="entry name" value="ABC_TRANSPORTER_2"/>
    <property type="match status" value="1"/>
</dbReference>
<dbReference type="GO" id="GO:1903806">
    <property type="term" value="P:L-isoleucine import across plasma membrane"/>
    <property type="evidence" value="ECO:0007669"/>
    <property type="project" value="TreeGrafter"/>
</dbReference>
<dbReference type="Proteomes" id="UP000494178">
    <property type="component" value="Unassembled WGS sequence"/>
</dbReference>
<name>A0A6F9XSM3_9LACO</name>